<comment type="caution">
    <text evidence="1">The sequence shown here is derived from an EMBL/GenBank/DDBJ whole genome shotgun (WGS) entry which is preliminary data.</text>
</comment>
<evidence type="ECO:0000313" key="2">
    <source>
        <dbReference type="Proteomes" id="UP001196413"/>
    </source>
</evidence>
<dbReference type="Proteomes" id="UP001196413">
    <property type="component" value="Unassembled WGS sequence"/>
</dbReference>
<accession>A0AAD5RBF0</accession>
<keyword evidence="2" id="KW-1185">Reference proteome</keyword>
<proteinExistence type="predicted"/>
<name>A0AAD5RBF0_PARTN</name>
<organism evidence="1 2">
    <name type="scientific">Parelaphostrongylus tenuis</name>
    <name type="common">Meningeal worm</name>
    <dbReference type="NCBI Taxonomy" id="148309"/>
    <lineage>
        <taxon>Eukaryota</taxon>
        <taxon>Metazoa</taxon>
        <taxon>Ecdysozoa</taxon>
        <taxon>Nematoda</taxon>
        <taxon>Chromadorea</taxon>
        <taxon>Rhabditida</taxon>
        <taxon>Rhabditina</taxon>
        <taxon>Rhabditomorpha</taxon>
        <taxon>Strongyloidea</taxon>
        <taxon>Metastrongylidae</taxon>
        <taxon>Parelaphostrongylus</taxon>
    </lineage>
</organism>
<evidence type="ECO:0000313" key="1">
    <source>
        <dbReference type="EMBL" id="KAJ1373240.1"/>
    </source>
</evidence>
<protein>
    <submittedName>
        <fullName evidence="1">Uncharacterized protein</fullName>
    </submittedName>
</protein>
<reference evidence="1" key="1">
    <citation type="submission" date="2021-06" db="EMBL/GenBank/DDBJ databases">
        <title>Parelaphostrongylus tenuis whole genome reference sequence.</title>
        <authorList>
            <person name="Garwood T.J."/>
            <person name="Larsen P.A."/>
            <person name="Fountain-Jones N.M."/>
            <person name="Garbe J.R."/>
            <person name="Macchietto M.G."/>
            <person name="Kania S.A."/>
            <person name="Gerhold R.W."/>
            <person name="Richards J.E."/>
            <person name="Wolf T.M."/>
        </authorList>
    </citation>
    <scope>NUCLEOTIDE SEQUENCE</scope>
    <source>
        <strain evidence="1">MNPRO001-30</strain>
        <tissue evidence="1">Meninges</tissue>
    </source>
</reference>
<sequence length="133" mass="14911">MTTFSANAVQHSINQLIINTINDVEKLLLNLPRDGDRVEVITSSSHEQSVNPSDSLPCKTTHDVVVDEVTASSWRKSWKVQVSPLRLMDGVMIDLVVMIKMKSGGTRTVNMQIECPAYQPKRVRVDGIWHNIV</sequence>
<gene>
    <name evidence="1" type="ORF">KIN20_035600</name>
</gene>
<dbReference type="AlphaFoldDB" id="A0AAD5RBF0"/>
<dbReference type="EMBL" id="JAHQIW010007240">
    <property type="protein sequence ID" value="KAJ1373240.1"/>
    <property type="molecule type" value="Genomic_DNA"/>
</dbReference>